<evidence type="ECO:0000256" key="4">
    <source>
        <dbReference type="ARBA" id="ARBA00060888"/>
    </source>
</evidence>
<evidence type="ECO:0008006" key="6">
    <source>
        <dbReference type="Google" id="ProtNLM"/>
    </source>
</evidence>
<evidence type="ECO:0000256" key="2">
    <source>
        <dbReference type="ARBA" id="ARBA00022741"/>
    </source>
</evidence>
<dbReference type="InterPro" id="IPR051538">
    <property type="entry name" value="Acyl-CoA_Synth/Transferase"/>
</dbReference>
<keyword evidence="1" id="KW-0436">Ligase</keyword>
<evidence type="ECO:0000256" key="1">
    <source>
        <dbReference type="ARBA" id="ARBA00022598"/>
    </source>
</evidence>
<keyword evidence="3" id="KW-0067">ATP-binding</keyword>
<gene>
    <name evidence="5" type="ORF">PITCH_A1070043</name>
</gene>
<evidence type="ECO:0000256" key="3">
    <source>
        <dbReference type="ARBA" id="ARBA00022840"/>
    </source>
</evidence>
<evidence type="ECO:0000313" key="5">
    <source>
        <dbReference type="EMBL" id="SPD71869.1"/>
    </source>
</evidence>
<dbReference type="EMBL" id="OJIN01000010">
    <property type="protein sequence ID" value="SPD71869.1"/>
    <property type="molecule type" value="Genomic_DNA"/>
</dbReference>
<dbReference type="InterPro" id="IPR013815">
    <property type="entry name" value="ATP_grasp_subdomain_1"/>
</dbReference>
<sequence>MRLKRISTIGNWRLHKIANPLDLGGIYKNSDILSILDLVLSFDELDGAILSIFDTGPPMYKPFTCPEVVTQVEGISNKLSKPVAMHIVSNPFFIAQLKRQKGFPIFDTVEDAVGALSTQWKFRRYVNRIRSPFRDTKNDKKAAEKIMAEFDPGYPNDLFAMRLAMAYGIQCELPFIAYDLEDAMLKAAKIGYPVVMKISSPDIIHKSDMGCVKTDIRDEKELKQAYFEIMDAVENRLGASKVSGLIVQKMIAGGMELILGGKRDCNFGPVVMFGLGGIFAEALKDASFRLAPICREEAYEMIEEIKGCQLLKGIRGKRPFDIPSLADAIVSLSLLLKDFPQIAELDLNPVKVFEKGLIAVDGRIRA</sequence>
<dbReference type="SUPFAM" id="SSF52210">
    <property type="entry name" value="Succinyl-CoA synthetase domains"/>
    <property type="match status" value="1"/>
</dbReference>
<name>A0A445MR22_9BACT</name>
<dbReference type="GO" id="GO:0016874">
    <property type="term" value="F:ligase activity"/>
    <property type="evidence" value="ECO:0007669"/>
    <property type="project" value="UniProtKB-KW"/>
</dbReference>
<dbReference type="Gene3D" id="3.30.470.20">
    <property type="entry name" value="ATP-grasp fold, B domain"/>
    <property type="match status" value="1"/>
</dbReference>
<dbReference type="PANTHER" id="PTHR43334">
    <property type="entry name" value="ACETATE--COA LIGASE [ADP-FORMING]"/>
    <property type="match status" value="1"/>
</dbReference>
<keyword evidence="2" id="KW-0547">Nucleotide-binding</keyword>
<dbReference type="Gene3D" id="3.30.1490.20">
    <property type="entry name" value="ATP-grasp fold, A domain"/>
    <property type="match status" value="1"/>
</dbReference>
<reference evidence="5" key="1">
    <citation type="submission" date="2018-01" db="EMBL/GenBank/DDBJ databases">
        <authorList>
            <person name="Regsiter A."/>
            <person name="William W."/>
        </authorList>
    </citation>
    <scope>NUCLEOTIDE SEQUENCE</scope>
    <source>
        <strain evidence="5">TRIP AH-1</strain>
    </source>
</reference>
<proteinExistence type="inferred from homology"/>
<dbReference type="InterPro" id="IPR016102">
    <property type="entry name" value="Succinyl-CoA_synth-like"/>
</dbReference>
<organism evidence="5">
    <name type="scientific">uncultured Desulfobacterium sp</name>
    <dbReference type="NCBI Taxonomy" id="201089"/>
    <lineage>
        <taxon>Bacteria</taxon>
        <taxon>Pseudomonadati</taxon>
        <taxon>Thermodesulfobacteriota</taxon>
        <taxon>Desulfobacteria</taxon>
        <taxon>Desulfobacterales</taxon>
        <taxon>Desulfobacteriaceae</taxon>
        <taxon>Desulfobacterium</taxon>
        <taxon>environmental samples</taxon>
    </lineage>
</organism>
<dbReference type="GO" id="GO:0005524">
    <property type="term" value="F:ATP binding"/>
    <property type="evidence" value="ECO:0007669"/>
    <property type="project" value="UniProtKB-KW"/>
</dbReference>
<accession>A0A445MR22</accession>
<dbReference type="AlphaFoldDB" id="A0A445MR22"/>
<dbReference type="FunFam" id="3.30.1490.20:FF:000020">
    <property type="entry name" value="Protein lysine acetyltransferase"/>
    <property type="match status" value="1"/>
</dbReference>
<comment type="similarity">
    <text evidence="4">In the N-terminal section; belongs to the acetate CoA ligase alpha subunit family.</text>
</comment>
<dbReference type="Gene3D" id="3.40.50.261">
    <property type="entry name" value="Succinyl-CoA synthetase domains"/>
    <property type="match status" value="1"/>
</dbReference>
<dbReference type="PANTHER" id="PTHR43334:SF1">
    <property type="entry name" value="3-HYDROXYPROPIONATE--COA LIGASE [ADP-FORMING]"/>
    <property type="match status" value="1"/>
</dbReference>
<protein>
    <recommendedName>
        <fullName evidence="6">ATP-grasp domain-containing protein</fullName>
    </recommendedName>
</protein>
<dbReference type="Pfam" id="PF13549">
    <property type="entry name" value="ATP-grasp_5"/>
    <property type="match status" value="1"/>
</dbReference>
<dbReference type="SUPFAM" id="SSF56059">
    <property type="entry name" value="Glutathione synthetase ATP-binding domain-like"/>
    <property type="match status" value="1"/>
</dbReference>